<evidence type="ECO:0000256" key="1">
    <source>
        <dbReference type="ARBA" id="ARBA00000707"/>
    </source>
</evidence>
<dbReference type="STRING" id="105231.A0A1Y1IDH5"/>
<dbReference type="EC" id="3.4.19.12" evidence="3"/>
<dbReference type="GO" id="GO:0005737">
    <property type="term" value="C:cytoplasm"/>
    <property type="evidence" value="ECO:0007669"/>
    <property type="project" value="UniProtKB-SubCell"/>
</dbReference>
<dbReference type="Gene3D" id="3.90.70.80">
    <property type="match status" value="1"/>
</dbReference>
<protein>
    <recommendedName>
        <fullName evidence="3">Ubiquitin thioesterase OTU</fullName>
        <ecNumber evidence="3">3.4.19.12</ecNumber>
    </recommendedName>
</protein>
<dbReference type="PANTHER" id="PTHR13312:SF3">
    <property type="entry name" value="OVARIAN TUMOR DOMAIN-CONTAINING DEUBIQUITINATING ENZYME 3"/>
    <property type="match status" value="1"/>
</dbReference>
<dbReference type="InterPro" id="IPR003323">
    <property type="entry name" value="OTU_dom"/>
</dbReference>
<gene>
    <name evidence="5" type="ORF">KFL_004740110</name>
</gene>
<name>A0A1Y1IDH5_KLENI</name>
<dbReference type="OrthoDB" id="409956at2759"/>
<evidence type="ECO:0000259" key="4">
    <source>
        <dbReference type="PROSITE" id="PS50802"/>
    </source>
</evidence>
<dbReference type="FunFam" id="3.90.70.80:FF:000019">
    <property type="entry name" value="Cysteine proteinases superfamily protein"/>
    <property type="match status" value="1"/>
</dbReference>
<feature type="domain" description="OTU" evidence="4">
    <location>
        <begin position="101"/>
        <end position="258"/>
    </location>
</feature>
<keyword evidence="3" id="KW-0963">Cytoplasm</keyword>
<comment type="function">
    <text evidence="3">Hydrolase that can remove conjugated ubiquitin from proteins and may therefore play an important regulatory role at the level of protein turnover by preventing degradation.</text>
</comment>
<keyword evidence="6" id="KW-1185">Reference proteome</keyword>
<dbReference type="OMA" id="EVICDND"/>
<dbReference type="PROSITE" id="PS50802">
    <property type="entry name" value="OTU"/>
    <property type="match status" value="1"/>
</dbReference>
<comment type="catalytic activity">
    <reaction evidence="1 3">
        <text>Thiol-dependent hydrolysis of ester, thioester, amide, peptide and isopeptide bonds formed by the C-terminal Gly of ubiquitin (a 76-residue protein attached to proteins as an intracellular targeting signal).</text>
        <dbReference type="EC" id="3.4.19.12"/>
    </reaction>
</comment>
<dbReference type="SUPFAM" id="SSF54001">
    <property type="entry name" value="Cysteine proteinases"/>
    <property type="match status" value="1"/>
</dbReference>
<sequence length="258" mass="29242">MGAASSSDAPPDCAQGVRFTSIRGVGAADVLWDGDDWGRSKGGQLLESRMFELEIHTFPERGPPLASMTNNLFTRDWANPILSNFKLRRVQRANDKKPEHLRLVKIRGDGKCLFRAMACGLAANKGEVLGFREEEEADSLRLAVHDALCTNERRRRQYEEALIAITLDQSVERYCTRLSRPDFWGGEPEMLVLSRMLKLPIYVYVPESTTRFKSALGSGFVPIQQYGEEFEKSTKTKKPRKPVRLLYNGHNHFDLLIP</sequence>
<dbReference type="Proteomes" id="UP000054558">
    <property type="component" value="Unassembled WGS sequence"/>
</dbReference>
<keyword evidence="3" id="KW-0833">Ubl conjugation pathway</keyword>
<evidence type="ECO:0000256" key="3">
    <source>
        <dbReference type="RuleBase" id="RU367104"/>
    </source>
</evidence>
<organism evidence="5 6">
    <name type="scientific">Klebsormidium nitens</name>
    <name type="common">Green alga</name>
    <name type="synonym">Ulothrix nitens</name>
    <dbReference type="NCBI Taxonomy" id="105231"/>
    <lineage>
        <taxon>Eukaryota</taxon>
        <taxon>Viridiplantae</taxon>
        <taxon>Streptophyta</taxon>
        <taxon>Klebsormidiophyceae</taxon>
        <taxon>Klebsormidiales</taxon>
        <taxon>Klebsormidiaceae</taxon>
        <taxon>Klebsormidium</taxon>
    </lineage>
</organism>
<dbReference type="CDD" id="cd22759">
    <property type="entry name" value="OTU_plant_OTU3-like"/>
    <property type="match status" value="1"/>
</dbReference>
<proteinExistence type="predicted"/>
<keyword evidence="3" id="KW-0645">Protease</keyword>
<accession>A0A1Y1IDH5</accession>
<dbReference type="GO" id="GO:0030968">
    <property type="term" value="P:endoplasmic reticulum unfolded protein response"/>
    <property type="evidence" value="ECO:0000318"/>
    <property type="project" value="GO_Central"/>
</dbReference>
<dbReference type="AlphaFoldDB" id="A0A1Y1IDH5"/>
<dbReference type="Pfam" id="PF02338">
    <property type="entry name" value="OTU"/>
    <property type="match status" value="1"/>
</dbReference>
<dbReference type="PANTHER" id="PTHR13312">
    <property type="entry name" value="HIV-INDUCED PROTEIN-7-LIKE PROTEASE"/>
    <property type="match status" value="1"/>
</dbReference>
<evidence type="ECO:0000313" key="6">
    <source>
        <dbReference type="Proteomes" id="UP000054558"/>
    </source>
</evidence>
<evidence type="ECO:0000256" key="2">
    <source>
        <dbReference type="ARBA" id="ARBA00022801"/>
    </source>
</evidence>
<dbReference type="EMBL" id="DF237423">
    <property type="protein sequence ID" value="GAQ88970.1"/>
    <property type="molecule type" value="Genomic_DNA"/>
</dbReference>
<dbReference type="InterPro" id="IPR038765">
    <property type="entry name" value="Papain-like_cys_pep_sf"/>
</dbReference>
<evidence type="ECO:0000313" key="5">
    <source>
        <dbReference type="EMBL" id="GAQ88970.1"/>
    </source>
</evidence>
<keyword evidence="3" id="KW-0788">Thiol protease</keyword>
<dbReference type="GO" id="GO:0036503">
    <property type="term" value="P:ERAD pathway"/>
    <property type="evidence" value="ECO:0000318"/>
    <property type="project" value="GO_Central"/>
</dbReference>
<keyword evidence="2 3" id="KW-0378">Hydrolase</keyword>
<comment type="subcellular location">
    <subcellularLocation>
        <location evidence="3">Cytoplasm</location>
    </subcellularLocation>
</comment>
<reference evidence="5 6" key="1">
    <citation type="journal article" date="2014" name="Nat. Commun.">
        <title>Klebsormidium flaccidum genome reveals primary factors for plant terrestrial adaptation.</title>
        <authorList>
            <person name="Hori K."/>
            <person name="Maruyama F."/>
            <person name="Fujisawa T."/>
            <person name="Togashi T."/>
            <person name="Yamamoto N."/>
            <person name="Seo M."/>
            <person name="Sato S."/>
            <person name="Yamada T."/>
            <person name="Mori H."/>
            <person name="Tajima N."/>
            <person name="Moriyama T."/>
            <person name="Ikeuchi M."/>
            <person name="Watanabe M."/>
            <person name="Wada H."/>
            <person name="Kobayashi K."/>
            <person name="Saito M."/>
            <person name="Masuda T."/>
            <person name="Sasaki-Sekimoto Y."/>
            <person name="Mashiguchi K."/>
            <person name="Awai K."/>
            <person name="Shimojima M."/>
            <person name="Masuda S."/>
            <person name="Iwai M."/>
            <person name="Nobusawa T."/>
            <person name="Narise T."/>
            <person name="Kondo S."/>
            <person name="Saito H."/>
            <person name="Sato R."/>
            <person name="Murakawa M."/>
            <person name="Ihara Y."/>
            <person name="Oshima-Yamada Y."/>
            <person name="Ohtaka K."/>
            <person name="Satoh M."/>
            <person name="Sonobe K."/>
            <person name="Ishii M."/>
            <person name="Ohtani R."/>
            <person name="Kanamori-Sato M."/>
            <person name="Honoki R."/>
            <person name="Miyazaki D."/>
            <person name="Mochizuki H."/>
            <person name="Umetsu J."/>
            <person name="Higashi K."/>
            <person name="Shibata D."/>
            <person name="Kamiya Y."/>
            <person name="Sato N."/>
            <person name="Nakamura Y."/>
            <person name="Tabata S."/>
            <person name="Ida S."/>
            <person name="Kurokawa K."/>
            <person name="Ohta H."/>
        </authorList>
    </citation>
    <scope>NUCLEOTIDE SEQUENCE [LARGE SCALE GENOMIC DNA]</scope>
    <source>
        <strain evidence="5 6">NIES-2285</strain>
    </source>
</reference>
<dbReference type="GO" id="GO:0004843">
    <property type="term" value="F:cysteine-type deubiquitinase activity"/>
    <property type="evidence" value="ECO:0000318"/>
    <property type="project" value="GO_Central"/>
</dbReference>